<evidence type="ECO:0000313" key="1">
    <source>
        <dbReference type="EMBL" id="MBX44966.1"/>
    </source>
</evidence>
<dbReference type="EMBL" id="GGEC01064482">
    <property type="protein sequence ID" value="MBX44966.1"/>
    <property type="molecule type" value="Transcribed_RNA"/>
</dbReference>
<reference evidence="1" key="1">
    <citation type="submission" date="2018-02" db="EMBL/GenBank/DDBJ databases">
        <title>Rhizophora mucronata_Transcriptome.</title>
        <authorList>
            <person name="Meera S.P."/>
            <person name="Sreeshan A."/>
            <person name="Augustine A."/>
        </authorList>
    </citation>
    <scope>NUCLEOTIDE SEQUENCE</scope>
    <source>
        <tissue evidence="1">Leaf</tissue>
    </source>
</reference>
<protein>
    <submittedName>
        <fullName evidence="1">Uncharacterized protein</fullName>
    </submittedName>
</protein>
<dbReference type="AlphaFoldDB" id="A0A2P2NR18"/>
<organism evidence="1">
    <name type="scientific">Rhizophora mucronata</name>
    <name type="common">Asiatic mangrove</name>
    <dbReference type="NCBI Taxonomy" id="61149"/>
    <lineage>
        <taxon>Eukaryota</taxon>
        <taxon>Viridiplantae</taxon>
        <taxon>Streptophyta</taxon>
        <taxon>Embryophyta</taxon>
        <taxon>Tracheophyta</taxon>
        <taxon>Spermatophyta</taxon>
        <taxon>Magnoliopsida</taxon>
        <taxon>eudicotyledons</taxon>
        <taxon>Gunneridae</taxon>
        <taxon>Pentapetalae</taxon>
        <taxon>rosids</taxon>
        <taxon>fabids</taxon>
        <taxon>Malpighiales</taxon>
        <taxon>Rhizophoraceae</taxon>
        <taxon>Rhizophora</taxon>
    </lineage>
</organism>
<accession>A0A2P2NR18</accession>
<name>A0A2P2NR18_RHIMU</name>
<sequence>MSRKGIFNSSINESSTWSYTDISFLTPQ</sequence>
<proteinExistence type="predicted"/>